<reference evidence="3" key="1">
    <citation type="submission" date="2014-09" db="EMBL/GenBank/DDBJ databases">
        <authorList>
            <person name="Sharma Rahul"/>
            <person name="Thines Marco"/>
        </authorList>
    </citation>
    <scope>NUCLEOTIDE SEQUENCE [LARGE SCALE GENOMIC DNA]</scope>
</reference>
<protein>
    <submittedName>
        <fullName evidence="2">Uncharacterized protein</fullName>
    </submittedName>
</protein>
<dbReference type="Proteomes" id="UP000054928">
    <property type="component" value="Unassembled WGS sequence"/>
</dbReference>
<dbReference type="AlphaFoldDB" id="A0A0P1AKM6"/>
<accession>A0A0P1AKM6</accession>
<dbReference type="GeneID" id="36406603"/>
<evidence type="ECO:0000313" key="3">
    <source>
        <dbReference type="Proteomes" id="UP000054928"/>
    </source>
</evidence>
<dbReference type="RefSeq" id="XP_024577552.1">
    <property type="nucleotide sequence ID" value="XM_024726924.1"/>
</dbReference>
<keyword evidence="3" id="KW-1185">Reference proteome</keyword>
<organism evidence="2 3">
    <name type="scientific">Plasmopara halstedii</name>
    <name type="common">Downy mildew of sunflower</name>
    <dbReference type="NCBI Taxonomy" id="4781"/>
    <lineage>
        <taxon>Eukaryota</taxon>
        <taxon>Sar</taxon>
        <taxon>Stramenopiles</taxon>
        <taxon>Oomycota</taxon>
        <taxon>Peronosporomycetes</taxon>
        <taxon>Peronosporales</taxon>
        <taxon>Peronosporaceae</taxon>
        <taxon>Plasmopara</taxon>
    </lineage>
</organism>
<proteinExistence type="predicted"/>
<feature type="region of interest" description="Disordered" evidence="1">
    <location>
        <begin position="1"/>
        <end position="32"/>
    </location>
</feature>
<sequence>MSQGLTVAATAAPSLESVSSKSPHEGSPNRSFTSISGAINLGYVGEKQILRCWGSTSLAVSNACSLNAPLHHVRGD</sequence>
<dbReference type="EMBL" id="CCYD01000553">
    <property type="protein sequence ID" value="CEG41183.1"/>
    <property type="molecule type" value="Genomic_DNA"/>
</dbReference>
<evidence type="ECO:0000313" key="2">
    <source>
        <dbReference type="EMBL" id="CEG41183.1"/>
    </source>
</evidence>
<evidence type="ECO:0000256" key="1">
    <source>
        <dbReference type="SAM" id="MobiDB-lite"/>
    </source>
</evidence>
<name>A0A0P1AKM6_PLAHL</name>